<dbReference type="Pfam" id="PF13231">
    <property type="entry name" value="PMT_2"/>
    <property type="match status" value="1"/>
</dbReference>
<keyword evidence="5 7" id="KW-1133">Transmembrane helix</keyword>
<keyword evidence="11" id="KW-1185">Reference proteome</keyword>
<reference evidence="11" key="1">
    <citation type="submission" date="2018-12" db="EMBL/GenBank/DDBJ databases">
        <title>Tengunoibacter tsumagoiensis gen. nov., sp. nov., Dictyobacter kobayashii sp. nov., D. alpinus sp. nov., and D. joshuensis sp. nov. and description of Dictyobacteraceae fam. nov. within the order Ktedonobacterales isolated from Tengu-no-mugimeshi.</title>
        <authorList>
            <person name="Wang C.M."/>
            <person name="Zheng Y."/>
            <person name="Sakai Y."/>
            <person name="Toyoda A."/>
            <person name="Minakuchi Y."/>
            <person name="Abe K."/>
            <person name="Yokota A."/>
            <person name="Yabe S."/>
        </authorList>
    </citation>
    <scope>NUCLEOTIDE SEQUENCE [LARGE SCALE GENOMIC DNA]</scope>
    <source>
        <strain evidence="11">Uno3</strain>
    </source>
</reference>
<feature type="transmembrane region" description="Helical" evidence="7">
    <location>
        <begin position="506"/>
        <end position="526"/>
    </location>
</feature>
<comment type="caution">
    <text evidence="10">The sequence shown here is derived from an EMBL/GenBank/DDBJ whole genome shotgun (WGS) entry which is preliminary data.</text>
</comment>
<proteinExistence type="predicted"/>
<keyword evidence="2" id="KW-0328">Glycosyltransferase</keyword>
<feature type="transmembrane region" description="Helical" evidence="7">
    <location>
        <begin position="704"/>
        <end position="724"/>
    </location>
</feature>
<evidence type="ECO:0000256" key="7">
    <source>
        <dbReference type="SAM" id="Phobius"/>
    </source>
</evidence>
<feature type="transmembrane region" description="Helical" evidence="7">
    <location>
        <begin position="903"/>
        <end position="919"/>
    </location>
</feature>
<feature type="transmembrane region" description="Helical" evidence="7">
    <location>
        <begin position="626"/>
        <end position="646"/>
    </location>
</feature>
<feature type="transmembrane region" description="Helical" evidence="7">
    <location>
        <begin position="803"/>
        <end position="819"/>
    </location>
</feature>
<dbReference type="Gene3D" id="3.90.550.10">
    <property type="entry name" value="Spore Coat Polysaccharide Biosynthesis Protein SpsA, Chain A"/>
    <property type="match status" value="1"/>
</dbReference>
<evidence type="ECO:0000256" key="5">
    <source>
        <dbReference type="ARBA" id="ARBA00022989"/>
    </source>
</evidence>
<keyword evidence="6 7" id="KW-0472">Membrane</keyword>
<dbReference type="Proteomes" id="UP000287352">
    <property type="component" value="Unassembled WGS sequence"/>
</dbReference>
<sequence>MKKKEGQVSASSIDFLSTVIGEAEQDNVHKALTEQDITRQVDGYTNWLQTSKADRTSRQQEIEQEKEQYLSQALQETIIRGKRIKPFAPLHTAYSACTNLSIKQLAVVVLLFFVWSLGLVLSYQITLTITASVITVLYVGDLLLNLFVSYQALLQNEERVDLRVIERLPDELWPKYTVLCPLYQEALIIPQLMKAMQQLDYPTSKLQILLLTEQHDHETYKQLASMELPAHFTILTVPPGELRTKPRACNFGLLHATGDYIVIYDAEDVADPLQLKKAVLAFANNGPEVACVQAKLNFYNVRQNWLTRWFTIEYLSWFNLVMPGLQRLGFPLPLGGTSNHFSTEVLRTLGGWDAFNVTEDCDLGIRLSLHKKKTIIIDSTTFEEATSQLKNWSRQRSRWIKGYMQTYLVHMRHFSSLVRKGQFYELLALQFLIGGKMIAFFLNPLLWILTLVYFLFRPQVETYYHQVFPLPVLYMGMCCLFFGNFFFVYIHLLGCGQRAYNHLVKWCLFLPVYWLFMSVSGFKALYQLIVKPSYWEKTQHGLHLLARDRRTTAGVTIPQESYSAQTSTTLTIKQLLAPNTLAMQTQIGATSSRSPVLPTIHSHHQAAFSREERQTLNRPEVGSRDLWFLITVITASLSSILAYLYFYLHHEILIYGDAYAHMRIARSVFDSATPGITQLGSIWLPLPHILMLPFVWNDYLWKTGIAGSIPAMVCYVVAGIYLFLIARQLTFNSSISFLVTIVFLWNPSVLYLQSIALGEIPCSAAFLAALYYFLQWFQTERTKYLVLAALSTSLATLIRYDGWALLCVLCVCILATCLWKRQAWQYIEGQLLLFLVLGSWGIILWLIWNQMIWGDMLYFQHSEYSAQAQQLSLVLSHRLYAYHNLWQAVRYYTLDVLETSGDWFGVIGFVLLIGFLIYVRRFSALVVVAVLMTPFLFYVTTQFFGQSTIYLPQAGLPSTPVWYNVRYGVQMVASLALALACGLTRFTQSGLLKQKRGLLLRVCFLGVVIAHTLFVHNPPLTDGLANASCERSSDPVNLYLVSHYNGGKILVNQFTSQINAQDYNGYLRDLITEANGDLWKKVVVNPEHHVDWVILNPDNVTDALARRTNINDPAFQAYFKLIVKQSDGLSLYLRRDIATSSLPQNPIPTELLDLKSLCATAQERLK</sequence>
<feature type="transmembrane region" description="Helical" evidence="7">
    <location>
        <begin position="831"/>
        <end position="848"/>
    </location>
</feature>
<feature type="transmembrane region" description="Helical" evidence="7">
    <location>
        <begin position="926"/>
        <end position="945"/>
    </location>
</feature>
<dbReference type="EMBL" id="BIFR01000002">
    <property type="protein sequence ID" value="GCE14822.1"/>
    <property type="molecule type" value="Genomic_DNA"/>
</dbReference>
<feature type="domain" description="Glycosyltransferase RgtA/B/C/D-like" evidence="8">
    <location>
        <begin position="706"/>
        <end position="837"/>
    </location>
</feature>
<evidence type="ECO:0000313" key="11">
    <source>
        <dbReference type="Proteomes" id="UP000287352"/>
    </source>
</evidence>
<gene>
    <name evidence="10" type="ORF">KTT_46810</name>
</gene>
<evidence type="ECO:0000259" key="9">
    <source>
        <dbReference type="Pfam" id="PF13632"/>
    </source>
</evidence>
<dbReference type="RefSeq" id="WP_126582356.1">
    <property type="nucleotide sequence ID" value="NZ_BIFR01000002.1"/>
</dbReference>
<dbReference type="PANTHER" id="PTHR43867">
    <property type="entry name" value="CELLULOSE SYNTHASE CATALYTIC SUBUNIT A [UDP-FORMING]"/>
    <property type="match status" value="1"/>
</dbReference>
<dbReference type="InterPro" id="IPR029044">
    <property type="entry name" value="Nucleotide-diphossugar_trans"/>
</dbReference>
<feature type="transmembrane region" description="Helical" evidence="7">
    <location>
        <begin position="998"/>
        <end position="1016"/>
    </location>
</feature>
<feature type="domain" description="Glycosyltransferase 2-like" evidence="9">
    <location>
        <begin position="260"/>
        <end position="454"/>
    </location>
</feature>
<evidence type="ECO:0000256" key="3">
    <source>
        <dbReference type="ARBA" id="ARBA00022679"/>
    </source>
</evidence>
<keyword evidence="4 7" id="KW-0812">Transmembrane</keyword>
<evidence type="ECO:0000256" key="6">
    <source>
        <dbReference type="ARBA" id="ARBA00023136"/>
    </source>
</evidence>
<comment type="subcellular location">
    <subcellularLocation>
        <location evidence="1">Membrane</location>
        <topology evidence="1">Multi-pass membrane protein</topology>
    </subcellularLocation>
</comment>
<dbReference type="Pfam" id="PF13632">
    <property type="entry name" value="Glyco_trans_2_3"/>
    <property type="match status" value="1"/>
</dbReference>
<dbReference type="InterPro" id="IPR038731">
    <property type="entry name" value="RgtA/B/C-like"/>
</dbReference>
<dbReference type="PANTHER" id="PTHR43867:SF2">
    <property type="entry name" value="CELLULOSE SYNTHASE CATALYTIC SUBUNIT A [UDP-FORMING]"/>
    <property type="match status" value="1"/>
</dbReference>
<feature type="transmembrane region" description="Helical" evidence="7">
    <location>
        <begin position="131"/>
        <end position="153"/>
    </location>
</feature>
<dbReference type="OrthoDB" id="9768769at2"/>
<evidence type="ECO:0000256" key="1">
    <source>
        <dbReference type="ARBA" id="ARBA00004141"/>
    </source>
</evidence>
<dbReference type="GO" id="GO:0016757">
    <property type="term" value="F:glycosyltransferase activity"/>
    <property type="evidence" value="ECO:0007669"/>
    <property type="project" value="UniProtKB-KW"/>
</dbReference>
<dbReference type="GO" id="GO:0016020">
    <property type="term" value="C:membrane"/>
    <property type="evidence" value="ECO:0007669"/>
    <property type="project" value="UniProtKB-SubCell"/>
</dbReference>
<dbReference type="InterPro" id="IPR050321">
    <property type="entry name" value="Glycosyltr_2/OpgH_subfam"/>
</dbReference>
<feature type="transmembrane region" description="Helical" evidence="7">
    <location>
        <begin position="965"/>
        <end position="986"/>
    </location>
</feature>
<organism evidence="10 11">
    <name type="scientific">Tengunoibacter tsumagoiensis</name>
    <dbReference type="NCBI Taxonomy" id="2014871"/>
    <lineage>
        <taxon>Bacteria</taxon>
        <taxon>Bacillati</taxon>
        <taxon>Chloroflexota</taxon>
        <taxon>Ktedonobacteria</taxon>
        <taxon>Ktedonobacterales</taxon>
        <taxon>Dictyobacteraceae</taxon>
        <taxon>Tengunoibacter</taxon>
    </lineage>
</organism>
<feature type="transmembrane region" description="Helical" evidence="7">
    <location>
        <begin position="105"/>
        <end position="125"/>
    </location>
</feature>
<feature type="transmembrane region" description="Helical" evidence="7">
    <location>
        <begin position="468"/>
        <end position="494"/>
    </location>
</feature>
<evidence type="ECO:0000256" key="4">
    <source>
        <dbReference type="ARBA" id="ARBA00022692"/>
    </source>
</evidence>
<evidence type="ECO:0000259" key="8">
    <source>
        <dbReference type="Pfam" id="PF13231"/>
    </source>
</evidence>
<dbReference type="AlphaFoldDB" id="A0A402A6R3"/>
<dbReference type="InterPro" id="IPR001173">
    <property type="entry name" value="Glyco_trans_2-like"/>
</dbReference>
<dbReference type="CDD" id="cd06427">
    <property type="entry name" value="CESA_like_2"/>
    <property type="match status" value="1"/>
</dbReference>
<accession>A0A402A6R3</accession>
<dbReference type="SUPFAM" id="SSF53448">
    <property type="entry name" value="Nucleotide-diphospho-sugar transferases"/>
    <property type="match status" value="1"/>
</dbReference>
<feature type="transmembrane region" description="Helical" evidence="7">
    <location>
        <begin position="437"/>
        <end position="456"/>
    </location>
</feature>
<evidence type="ECO:0000313" key="10">
    <source>
        <dbReference type="EMBL" id="GCE14822.1"/>
    </source>
</evidence>
<protein>
    <submittedName>
        <fullName evidence="10">Uncharacterized protein</fullName>
    </submittedName>
</protein>
<feature type="transmembrane region" description="Helical" evidence="7">
    <location>
        <begin position="729"/>
        <end position="745"/>
    </location>
</feature>
<keyword evidence="3" id="KW-0808">Transferase</keyword>
<name>A0A402A6R3_9CHLR</name>
<feature type="transmembrane region" description="Helical" evidence="7">
    <location>
        <begin position="667"/>
        <end position="684"/>
    </location>
</feature>
<feature type="transmembrane region" description="Helical" evidence="7">
    <location>
        <begin position="781"/>
        <end position="797"/>
    </location>
</feature>
<feature type="transmembrane region" description="Helical" evidence="7">
    <location>
        <begin position="751"/>
        <end position="774"/>
    </location>
</feature>
<evidence type="ECO:0000256" key="2">
    <source>
        <dbReference type="ARBA" id="ARBA00022676"/>
    </source>
</evidence>